<name>A0AAV5X0I9_9BILA</name>
<organism evidence="3 4">
    <name type="scientific">Pristionchus fissidentatus</name>
    <dbReference type="NCBI Taxonomy" id="1538716"/>
    <lineage>
        <taxon>Eukaryota</taxon>
        <taxon>Metazoa</taxon>
        <taxon>Ecdysozoa</taxon>
        <taxon>Nematoda</taxon>
        <taxon>Chromadorea</taxon>
        <taxon>Rhabditida</taxon>
        <taxon>Rhabditina</taxon>
        <taxon>Diplogasteromorpha</taxon>
        <taxon>Diplogasteroidea</taxon>
        <taxon>Neodiplogasteridae</taxon>
        <taxon>Pristionchus</taxon>
    </lineage>
</organism>
<dbReference type="AlphaFoldDB" id="A0AAV5X0I9"/>
<dbReference type="EMBL" id="BTSY01000007">
    <property type="protein sequence ID" value="GMT35517.1"/>
    <property type="molecule type" value="Genomic_DNA"/>
</dbReference>
<dbReference type="InterPro" id="IPR000718">
    <property type="entry name" value="Peptidase_M13"/>
</dbReference>
<keyword evidence="4" id="KW-1185">Reference proteome</keyword>
<evidence type="ECO:0000256" key="1">
    <source>
        <dbReference type="ARBA" id="ARBA00007357"/>
    </source>
</evidence>
<feature type="non-terminal residue" evidence="3">
    <location>
        <position position="1"/>
    </location>
</feature>
<gene>
    <name evidence="3" type="ORF">PFISCL1PPCAC_26814</name>
</gene>
<comment type="caution">
    <text evidence="3">The sequence shown here is derived from an EMBL/GenBank/DDBJ whole genome shotgun (WGS) entry which is preliminary data.</text>
</comment>
<dbReference type="GO" id="GO:0004222">
    <property type="term" value="F:metalloendopeptidase activity"/>
    <property type="evidence" value="ECO:0007669"/>
    <property type="project" value="InterPro"/>
</dbReference>
<dbReference type="SUPFAM" id="SSF55486">
    <property type="entry name" value="Metalloproteases ('zincins'), catalytic domain"/>
    <property type="match status" value="1"/>
</dbReference>
<comment type="similarity">
    <text evidence="1">Belongs to the peptidase M13 family.</text>
</comment>
<dbReference type="InterPro" id="IPR024079">
    <property type="entry name" value="MetalloPept_cat_dom_sf"/>
</dbReference>
<sequence length="140" mass="15702">NFTEVLAGCLNPPHYFSNYPKSINYGSLGVVIGHEITHGFDPKGSQHDHEGKKKNWWDNSTREEFNQRVKCISDQINSGTDPIDGINLSLQVGENVADLGGLKAAYQAYQMYLQQNGPERPLPNFPEITNDQLFFLGYGQ</sequence>
<dbReference type="Pfam" id="PF01431">
    <property type="entry name" value="Peptidase_M13"/>
    <property type="match status" value="1"/>
</dbReference>
<reference evidence="3" key="1">
    <citation type="submission" date="2023-10" db="EMBL/GenBank/DDBJ databases">
        <title>Genome assembly of Pristionchus species.</title>
        <authorList>
            <person name="Yoshida K."/>
            <person name="Sommer R.J."/>
        </authorList>
    </citation>
    <scope>NUCLEOTIDE SEQUENCE</scope>
    <source>
        <strain evidence="3">RS5133</strain>
    </source>
</reference>
<feature type="domain" description="Peptidase M13 C-terminal" evidence="2">
    <location>
        <begin position="5"/>
        <end position="140"/>
    </location>
</feature>
<dbReference type="PANTHER" id="PTHR11733">
    <property type="entry name" value="ZINC METALLOPROTEASE FAMILY M13 NEPRILYSIN-RELATED"/>
    <property type="match status" value="1"/>
</dbReference>
<dbReference type="Gene3D" id="3.40.390.10">
    <property type="entry name" value="Collagenase (Catalytic Domain)"/>
    <property type="match status" value="1"/>
</dbReference>
<evidence type="ECO:0000313" key="4">
    <source>
        <dbReference type="Proteomes" id="UP001432322"/>
    </source>
</evidence>
<dbReference type="PROSITE" id="PS51885">
    <property type="entry name" value="NEPRILYSIN"/>
    <property type="match status" value="1"/>
</dbReference>
<dbReference type="Proteomes" id="UP001432322">
    <property type="component" value="Unassembled WGS sequence"/>
</dbReference>
<proteinExistence type="inferred from homology"/>
<dbReference type="PRINTS" id="PR00786">
    <property type="entry name" value="NEPRILYSIN"/>
</dbReference>
<dbReference type="GO" id="GO:0016485">
    <property type="term" value="P:protein processing"/>
    <property type="evidence" value="ECO:0007669"/>
    <property type="project" value="TreeGrafter"/>
</dbReference>
<dbReference type="PANTHER" id="PTHR11733:SF167">
    <property type="entry name" value="FI17812P1-RELATED"/>
    <property type="match status" value="1"/>
</dbReference>
<evidence type="ECO:0000313" key="3">
    <source>
        <dbReference type="EMBL" id="GMT35517.1"/>
    </source>
</evidence>
<evidence type="ECO:0000259" key="2">
    <source>
        <dbReference type="Pfam" id="PF01431"/>
    </source>
</evidence>
<accession>A0AAV5X0I9</accession>
<protein>
    <recommendedName>
        <fullName evidence="2">Peptidase M13 C-terminal domain-containing protein</fullName>
    </recommendedName>
</protein>
<feature type="non-terminal residue" evidence="3">
    <location>
        <position position="140"/>
    </location>
</feature>
<dbReference type="InterPro" id="IPR018497">
    <property type="entry name" value="Peptidase_M13_C"/>
</dbReference>
<dbReference type="GO" id="GO:0005886">
    <property type="term" value="C:plasma membrane"/>
    <property type="evidence" value="ECO:0007669"/>
    <property type="project" value="TreeGrafter"/>
</dbReference>